<proteinExistence type="predicted"/>
<sequence>MASEEDVRMTEVTGPFRQVLFISAGASHSIALLSGNIVCSWGRGEDGQLGHGDAEDRLSPTRLSALDGLDIISVTCGADHTTAYSLSRTEVYSWGWGDFGRLGHGDFSDLFTPQPIKALHGLRIKQIACGDSHCLAVTMEGEVQRYVWFLPSLPFI</sequence>
<keyword evidence="1" id="KW-0677">Repeat</keyword>
<dbReference type="PROSITE" id="PS00626">
    <property type="entry name" value="RCC1_2"/>
    <property type="match status" value="1"/>
</dbReference>
<feature type="repeat" description="RCC1" evidence="2">
    <location>
        <begin position="36"/>
        <end position="87"/>
    </location>
</feature>
<feature type="repeat" description="RCC1" evidence="2">
    <location>
        <begin position="89"/>
        <end position="140"/>
    </location>
</feature>
<evidence type="ECO:0000313" key="4">
    <source>
        <dbReference type="Proteomes" id="UP000239757"/>
    </source>
</evidence>
<evidence type="ECO:0000256" key="1">
    <source>
        <dbReference type="ARBA" id="ARBA00022737"/>
    </source>
</evidence>
<dbReference type="PROSITE" id="PS50012">
    <property type="entry name" value="RCC1_3"/>
    <property type="match status" value="2"/>
</dbReference>
<accession>A0A2P5WT82</accession>
<evidence type="ECO:0008006" key="5">
    <source>
        <dbReference type="Google" id="ProtNLM"/>
    </source>
</evidence>
<dbReference type="InterPro" id="IPR009091">
    <property type="entry name" value="RCC1/BLIP-II"/>
</dbReference>
<dbReference type="Pfam" id="PF00415">
    <property type="entry name" value="RCC1"/>
    <property type="match status" value="2"/>
</dbReference>
<reference evidence="3 4" key="1">
    <citation type="submission" date="2015-01" db="EMBL/GenBank/DDBJ databases">
        <title>Genome of allotetraploid Gossypium barbadense reveals genomic plasticity and fiber elongation in cotton evolution.</title>
        <authorList>
            <person name="Chen X."/>
            <person name="Liu X."/>
            <person name="Zhao B."/>
            <person name="Zheng H."/>
            <person name="Hu Y."/>
            <person name="Lu G."/>
            <person name="Yang C."/>
            <person name="Chen J."/>
            <person name="Shan C."/>
            <person name="Zhang L."/>
            <person name="Zhou Y."/>
            <person name="Wang L."/>
            <person name="Guo W."/>
            <person name="Bai Y."/>
            <person name="Ruan J."/>
            <person name="Shangguan X."/>
            <person name="Mao Y."/>
            <person name="Jiang J."/>
            <person name="Zhu Y."/>
            <person name="Lei J."/>
            <person name="Kang H."/>
            <person name="Chen S."/>
            <person name="He X."/>
            <person name="Wang R."/>
            <person name="Wang Y."/>
            <person name="Chen J."/>
            <person name="Wang L."/>
            <person name="Yu S."/>
            <person name="Wang B."/>
            <person name="Wei J."/>
            <person name="Song S."/>
            <person name="Lu X."/>
            <person name="Gao Z."/>
            <person name="Gu W."/>
            <person name="Deng X."/>
            <person name="Ma D."/>
            <person name="Wang S."/>
            <person name="Liang W."/>
            <person name="Fang L."/>
            <person name="Cai C."/>
            <person name="Zhu X."/>
            <person name="Zhou B."/>
            <person name="Zhang Y."/>
            <person name="Chen Z."/>
            <person name="Xu S."/>
            <person name="Zhu R."/>
            <person name="Wang S."/>
            <person name="Zhang T."/>
            <person name="Zhao G."/>
        </authorList>
    </citation>
    <scope>NUCLEOTIDE SEQUENCE [LARGE SCALE GENOMIC DNA]</scope>
    <source>
        <strain evidence="4">cv. Xinhai21</strain>
        <tissue evidence="3">Leaf</tissue>
    </source>
</reference>
<dbReference type="OrthoDB" id="8068875at2759"/>
<organism evidence="3 4">
    <name type="scientific">Gossypium barbadense</name>
    <name type="common">Sea Island cotton</name>
    <name type="synonym">Hibiscus barbadensis</name>
    <dbReference type="NCBI Taxonomy" id="3634"/>
    <lineage>
        <taxon>Eukaryota</taxon>
        <taxon>Viridiplantae</taxon>
        <taxon>Streptophyta</taxon>
        <taxon>Embryophyta</taxon>
        <taxon>Tracheophyta</taxon>
        <taxon>Spermatophyta</taxon>
        <taxon>Magnoliopsida</taxon>
        <taxon>eudicotyledons</taxon>
        <taxon>Gunneridae</taxon>
        <taxon>Pentapetalae</taxon>
        <taxon>rosids</taxon>
        <taxon>malvids</taxon>
        <taxon>Malvales</taxon>
        <taxon>Malvaceae</taxon>
        <taxon>Malvoideae</taxon>
        <taxon>Gossypium</taxon>
    </lineage>
</organism>
<dbReference type="InterPro" id="IPR000408">
    <property type="entry name" value="Reg_chr_condens"/>
</dbReference>
<protein>
    <recommendedName>
        <fullName evidence="5">Regulator of chromosome condensation 1/beta-lactamase-inhibitor protein II</fullName>
    </recommendedName>
</protein>
<dbReference type="PANTHER" id="PTHR22872">
    <property type="entry name" value="BTK-BINDING PROTEIN-RELATED"/>
    <property type="match status" value="1"/>
</dbReference>
<dbReference type="AlphaFoldDB" id="A0A2P5WT82"/>
<dbReference type="SUPFAM" id="SSF50985">
    <property type="entry name" value="RCC1/BLIP-II"/>
    <property type="match status" value="1"/>
</dbReference>
<dbReference type="EMBL" id="KZ666582">
    <property type="protein sequence ID" value="PPR94289.1"/>
    <property type="molecule type" value="Genomic_DNA"/>
</dbReference>
<gene>
    <name evidence="3" type="ORF">GOBAR_AA26380</name>
</gene>
<dbReference type="InterPro" id="IPR051625">
    <property type="entry name" value="Signaling_Regulatory_Domain"/>
</dbReference>
<evidence type="ECO:0000256" key="2">
    <source>
        <dbReference type="PROSITE-ProRule" id="PRU00235"/>
    </source>
</evidence>
<evidence type="ECO:0000313" key="3">
    <source>
        <dbReference type="EMBL" id="PPR94289.1"/>
    </source>
</evidence>
<name>A0A2P5WT82_GOSBA</name>
<dbReference type="PRINTS" id="PR00633">
    <property type="entry name" value="RCCNDNSATION"/>
</dbReference>
<dbReference type="Proteomes" id="UP000239757">
    <property type="component" value="Unassembled WGS sequence"/>
</dbReference>
<dbReference type="Gene3D" id="2.130.10.30">
    <property type="entry name" value="Regulator of chromosome condensation 1/beta-lactamase-inhibitor protein II"/>
    <property type="match status" value="1"/>
</dbReference>